<protein>
    <submittedName>
        <fullName evidence="1">Uncharacterized protein</fullName>
    </submittedName>
</protein>
<sequence length="39" mass="4501">MLQSNISGRYISILLTGFMKISVREYCSGHFFMENVVQT</sequence>
<evidence type="ECO:0000313" key="2">
    <source>
        <dbReference type="Proteomes" id="UP000010321"/>
    </source>
</evidence>
<keyword evidence="2" id="KW-1185">Reference proteome</keyword>
<evidence type="ECO:0000313" key="1">
    <source>
        <dbReference type="EMBL" id="EGF50171.1"/>
    </source>
</evidence>
<name>A0ABP2KNC9_9BACE</name>
<organism evidence="1 2">
    <name type="scientific">Bacteroides clarus YIT 12056</name>
    <dbReference type="NCBI Taxonomy" id="762984"/>
    <lineage>
        <taxon>Bacteria</taxon>
        <taxon>Pseudomonadati</taxon>
        <taxon>Bacteroidota</taxon>
        <taxon>Bacteroidia</taxon>
        <taxon>Bacteroidales</taxon>
        <taxon>Bacteroidaceae</taxon>
        <taxon>Bacteroides</taxon>
    </lineage>
</organism>
<proteinExistence type="predicted"/>
<comment type="caution">
    <text evidence="1">The sequence shown here is derived from an EMBL/GenBank/DDBJ whole genome shotgun (WGS) entry which is preliminary data.</text>
</comment>
<reference evidence="1 2" key="1">
    <citation type="submission" date="2011-02" db="EMBL/GenBank/DDBJ databases">
        <authorList>
            <person name="Weinstock G."/>
            <person name="Sodergren E."/>
            <person name="Clifton S."/>
            <person name="Fulton L."/>
            <person name="Fulton B."/>
            <person name="Courtney L."/>
            <person name="Fronick C."/>
            <person name="Harrison M."/>
            <person name="Strong C."/>
            <person name="Farmer C."/>
            <person name="Delahaunty K."/>
            <person name="Markovic C."/>
            <person name="Hall O."/>
            <person name="Minx P."/>
            <person name="Tomlinson C."/>
            <person name="Mitreva M."/>
            <person name="Hou S."/>
            <person name="Chen J."/>
            <person name="Wollam A."/>
            <person name="Pepin K.H."/>
            <person name="Johnson M."/>
            <person name="Bhonagiri V."/>
            <person name="Zhang X."/>
            <person name="Suruliraj S."/>
            <person name="Warren W."/>
            <person name="Chinwalla A."/>
            <person name="Mardis E.R."/>
            <person name="Wilson R.K."/>
        </authorList>
    </citation>
    <scope>NUCLEOTIDE SEQUENCE [LARGE SCALE GENOMIC DNA]</scope>
    <source>
        <strain evidence="1 2">YIT 12056</strain>
    </source>
</reference>
<gene>
    <name evidence="1" type="ORF">HMPREF9445_02753</name>
</gene>
<accession>A0ABP2KNC9</accession>
<dbReference type="Proteomes" id="UP000010321">
    <property type="component" value="Unassembled WGS sequence"/>
</dbReference>
<dbReference type="EMBL" id="AFBM01000030">
    <property type="protein sequence ID" value="EGF50171.1"/>
    <property type="molecule type" value="Genomic_DNA"/>
</dbReference>